<accession>A0A4R6K7X5</accession>
<name>A0A4R6K7X5_9ACTN</name>
<keyword evidence="1" id="KW-0732">Signal</keyword>
<dbReference type="AlphaFoldDB" id="A0A4R6K7X5"/>
<reference evidence="2 3" key="1">
    <citation type="submission" date="2019-03" db="EMBL/GenBank/DDBJ databases">
        <title>Genomic Encyclopedia of Type Strains, Phase III (KMG-III): the genomes of soil and plant-associated and newly described type strains.</title>
        <authorList>
            <person name="Whitman W."/>
        </authorList>
    </citation>
    <scope>NUCLEOTIDE SEQUENCE [LARGE SCALE GENOMIC DNA]</scope>
    <source>
        <strain evidence="2 3">VKM Ac-2527</strain>
    </source>
</reference>
<dbReference type="Proteomes" id="UP000295388">
    <property type="component" value="Unassembled WGS sequence"/>
</dbReference>
<keyword evidence="3" id="KW-1185">Reference proteome</keyword>
<dbReference type="RefSeq" id="WP_133803560.1">
    <property type="nucleotide sequence ID" value="NZ_SNWQ01000017.1"/>
</dbReference>
<evidence type="ECO:0000313" key="3">
    <source>
        <dbReference type="Proteomes" id="UP000295388"/>
    </source>
</evidence>
<sequence length="124" mass="13277">MYRKRVAATLVAGVAVAMFGAINPATASETAPAAGSVRMWEDPNYTGSQYVDATPANCPDGCDIDGWDGDNEISSVRNETNCTVRLYADDNFGGRSVDLAANTSYSNLEQIGFDNEADSFQFKC</sequence>
<dbReference type="Gene3D" id="2.60.20.10">
    <property type="entry name" value="Crystallins"/>
    <property type="match status" value="1"/>
</dbReference>
<feature type="chain" id="PRO_5020540899" evidence="1">
    <location>
        <begin position="28"/>
        <end position="124"/>
    </location>
</feature>
<dbReference type="Pfam" id="PF03995">
    <property type="entry name" value="Inhibitor_I36"/>
    <property type="match status" value="1"/>
</dbReference>
<protein>
    <submittedName>
        <fullName evidence="2">Peptidase inhibitor family I36</fullName>
    </submittedName>
</protein>
<dbReference type="EMBL" id="SNWQ01000017">
    <property type="protein sequence ID" value="TDO44036.1"/>
    <property type="molecule type" value="Genomic_DNA"/>
</dbReference>
<dbReference type="OrthoDB" id="4554488at2"/>
<proteinExistence type="predicted"/>
<feature type="signal peptide" evidence="1">
    <location>
        <begin position="1"/>
        <end position="27"/>
    </location>
</feature>
<evidence type="ECO:0000313" key="2">
    <source>
        <dbReference type="EMBL" id="TDO44036.1"/>
    </source>
</evidence>
<dbReference type="SUPFAM" id="SSF49695">
    <property type="entry name" value="gamma-Crystallin-like"/>
    <property type="match status" value="1"/>
</dbReference>
<gene>
    <name evidence="2" type="ORF">EV643_11759</name>
</gene>
<comment type="caution">
    <text evidence="2">The sequence shown here is derived from an EMBL/GenBank/DDBJ whole genome shotgun (WGS) entry which is preliminary data.</text>
</comment>
<dbReference type="InterPro" id="IPR011024">
    <property type="entry name" value="G_crystallin-like"/>
</dbReference>
<evidence type="ECO:0000256" key="1">
    <source>
        <dbReference type="SAM" id="SignalP"/>
    </source>
</evidence>
<organism evidence="2 3">
    <name type="scientific">Kribbella caucasensis</name>
    <dbReference type="NCBI Taxonomy" id="2512215"/>
    <lineage>
        <taxon>Bacteria</taxon>
        <taxon>Bacillati</taxon>
        <taxon>Actinomycetota</taxon>
        <taxon>Actinomycetes</taxon>
        <taxon>Propionibacteriales</taxon>
        <taxon>Kribbellaceae</taxon>
        <taxon>Kribbella</taxon>
    </lineage>
</organism>